<feature type="transmembrane region" description="Helical" evidence="1">
    <location>
        <begin position="27"/>
        <end position="45"/>
    </location>
</feature>
<evidence type="ECO:0000313" key="3">
    <source>
        <dbReference type="Proteomes" id="UP000658225"/>
    </source>
</evidence>
<keyword evidence="1" id="KW-0812">Transmembrane</keyword>
<name>A0A927MQX1_9BACL</name>
<evidence type="ECO:0000313" key="2">
    <source>
        <dbReference type="EMBL" id="MBE1555731.1"/>
    </source>
</evidence>
<reference evidence="2" key="1">
    <citation type="submission" date="2020-10" db="EMBL/GenBank/DDBJ databases">
        <title>Genomic Encyclopedia of Type Strains, Phase IV (KMG-IV): sequencing the most valuable type-strain genomes for metagenomic binning, comparative biology and taxonomic classification.</title>
        <authorList>
            <person name="Goeker M."/>
        </authorList>
    </citation>
    <scope>NUCLEOTIDE SEQUENCE</scope>
    <source>
        <strain evidence="2">DSM 13886</strain>
    </source>
</reference>
<dbReference type="RefSeq" id="WP_192599423.1">
    <property type="nucleotide sequence ID" value="NZ_JADBEL010000016.1"/>
</dbReference>
<dbReference type="EMBL" id="JADBEL010000016">
    <property type="protein sequence ID" value="MBE1555731.1"/>
    <property type="molecule type" value="Genomic_DNA"/>
</dbReference>
<protein>
    <submittedName>
        <fullName evidence="2">Positive regulator of sigma E activity</fullName>
    </submittedName>
</protein>
<sequence length="53" mass="6176">MKLYHHLLIIAVIVTLIIFLYNDGFGAIPFLLAGIYLGFICVKEYRNFKKSKR</sequence>
<dbReference type="Proteomes" id="UP000658225">
    <property type="component" value="Unassembled WGS sequence"/>
</dbReference>
<proteinExistence type="predicted"/>
<feature type="transmembrane region" description="Helical" evidence="1">
    <location>
        <begin position="5"/>
        <end position="21"/>
    </location>
</feature>
<organism evidence="2 3">
    <name type="scientific">Sporosarcina limicola</name>
    <dbReference type="NCBI Taxonomy" id="34101"/>
    <lineage>
        <taxon>Bacteria</taxon>
        <taxon>Bacillati</taxon>
        <taxon>Bacillota</taxon>
        <taxon>Bacilli</taxon>
        <taxon>Bacillales</taxon>
        <taxon>Caryophanaceae</taxon>
        <taxon>Sporosarcina</taxon>
    </lineage>
</organism>
<comment type="caution">
    <text evidence="2">The sequence shown here is derived from an EMBL/GenBank/DDBJ whole genome shotgun (WGS) entry which is preliminary data.</text>
</comment>
<keyword evidence="1" id="KW-1133">Transmembrane helix</keyword>
<keyword evidence="1" id="KW-0472">Membrane</keyword>
<dbReference type="AlphaFoldDB" id="A0A927MQX1"/>
<accession>A0A927MQX1</accession>
<keyword evidence="3" id="KW-1185">Reference proteome</keyword>
<gene>
    <name evidence="2" type="ORF">H4683_002851</name>
</gene>
<evidence type="ECO:0000256" key="1">
    <source>
        <dbReference type="SAM" id="Phobius"/>
    </source>
</evidence>